<keyword evidence="4" id="KW-0560">Oxidoreductase</keyword>
<dbReference type="GO" id="GO:0031418">
    <property type="term" value="F:L-ascorbic acid binding"/>
    <property type="evidence" value="ECO:0007669"/>
    <property type="project" value="UniProtKB-KW"/>
</dbReference>
<dbReference type="InterPro" id="IPR044862">
    <property type="entry name" value="Pro_4_hyd_alph_FE2OG_OXY"/>
</dbReference>
<dbReference type="Pfam" id="PF13640">
    <property type="entry name" value="2OG-FeII_Oxy_3"/>
    <property type="match status" value="1"/>
</dbReference>
<dbReference type="EMBL" id="JBGBPQ010000028">
    <property type="protein sequence ID" value="KAL1496757.1"/>
    <property type="molecule type" value="Genomic_DNA"/>
</dbReference>
<evidence type="ECO:0000256" key="2">
    <source>
        <dbReference type="ARBA" id="ARBA00022896"/>
    </source>
</evidence>
<keyword evidence="8" id="KW-1185">Reference proteome</keyword>
<dbReference type="PANTHER" id="PTHR12907">
    <property type="entry name" value="EGL NINE HOMOLOG-RELATED"/>
    <property type="match status" value="1"/>
</dbReference>
<evidence type="ECO:0000256" key="3">
    <source>
        <dbReference type="ARBA" id="ARBA00022964"/>
    </source>
</evidence>
<protein>
    <recommendedName>
        <fullName evidence="6">Prolyl 4-hydroxylase alpha subunit domain-containing protein</fullName>
    </recommendedName>
</protein>
<keyword evidence="2" id="KW-0847">Vitamin C</keyword>
<feature type="domain" description="Prolyl 4-hydroxylase alpha subunit" evidence="6">
    <location>
        <begin position="73"/>
        <end position="258"/>
    </location>
</feature>
<dbReference type="GO" id="GO:0031543">
    <property type="term" value="F:peptidyl-proline dioxygenase activity"/>
    <property type="evidence" value="ECO:0007669"/>
    <property type="project" value="TreeGrafter"/>
</dbReference>
<dbReference type="SUPFAM" id="SSF51197">
    <property type="entry name" value="Clavaminate synthase-like"/>
    <property type="match status" value="1"/>
</dbReference>
<evidence type="ECO:0000256" key="1">
    <source>
        <dbReference type="ARBA" id="ARBA00001961"/>
    </source>
</evidence>
<dbReference type="Proteomes" id="UP001515480">
    <property type="component" value="Unassembled WGS sequence"/>
</dbReference>
<dbReference type="Gene3D" id="2.60.120.620">
    <property type="entry name" value="q2cbj1_9rhob like domain"/>
    <property type="match status" value="1"/>
</dbReference>
<accession>A0AB34IEQ8</accession>
<reference evidence="7 8" key="1">
    <citation type="journal article" date="2024" name="Science">
        <title>Giant polyketide synthase enzymes in the biosynthesis of giant marine polyether toxins.</title>
        <authorList>
            <person name="Fallon T.R."/>
            <person name="Shende V.V."/>
            <person name="Wierzbicki I.H."/>
            <person name="Pendleton A.L."/>
            <person name="Watervoot N.F."/>
            <person name="Auber R.P."/>
            <person name="Gonzalez D.J."/>
            <person name="Wisecaver J.H."/>
            <person name="Moore B.S."/>
        </authorList>
    </citation>
    <scope>NUCLEOTIDE SEQUENCE [LARGE SCALE GENOMIC DNA]</scope>
    <source>
        <strain evidence="7 8">12B1</strain>
    </source>
</reference>
<dbReference type="AlphaFoldDB" id="A0AB34IEQ8"/>
<dbReference type="PANTHER" id="PTHR12907:SF26">
    <property type="entry name" value="HIF PROLYL HYDROXYLASE, ISOFORM C"/>
    <property type="match status" value="1"/>
</dbReference>
<keyword evidence="3" id="KW-0223">Dioxygenase</keyword>
<gene>
    <name evidence="7" type="ORF">AB1Y20_014347</name>
</gene>
<dbReference type="InterPro" id="IPR051559">
    <property type="entry name" value="HIF_prolyl_hydroxylases"/>
</dbReference>
<evidence type="ECO:0000256" key="5">
    <source>
        <dbReference type="SAM" id="MobiDB-lite"/>
    </source>
</evidence>
<evidence type="ECO:0000313" key="7">
    <source>
        <dbReference type="EMBL" id="KAL1496757.1"/>
    </source>
</evidence>
<sequence length="430" mass="47248">MEQKQPYGGRREGGQLWLYAPRLAFALLPPRREAWQGGTAAGGGGGGRREALPPLRALQRRVGAAALRELVARGYAVVDGALPAALCEKLRREMEALEAAGQLWNSHSYAGERGAAHRHIHETQLDYKDVRKIAPTFNRIEKDSTLIDLLRGVPGLANIGGQHVRIQINSGHGGCYTLHTDAGTAEVGSGQTLLVTALVYLNRDWKEGDGGELRVFPYPFAPRKIPPLEGRMVLFEPRMVHDVMPNFKKRFCFTLWCNAKGLAASQQIDHDTLQRMTLTCDVEAAAAIAAEWRERSGVPLPYTPSLPPPLRAFFLPEMRGWLVRYFARHAEIEAVSRSHSGAAREEMVEGISAHHQTIHDVNPRWLTDLVEQLPGAPPLPSADAPAADEQVAGGANGSEAPHKGSLAEGDEVVTLSDLQLLIHERCEWWI</sequence>
<evidence type="ECO:0000313" key="8">
    <source>
        <dbReference type="Proteomes" id="UP001515480"/>
    </source>
</evidence>
<name>A0AB34IEQ8_PRYPA</name>
<evidence type="ECO:0000256" key="4">
    <source>
        <dbReference type="ARBA" id="ARBA00023002"/>
    </source>
</evidence>
<dbReference type="SMART" id="SM00702">
    <property type="entry name" value="P4Hc"/>
    <property type="match status" value="1"/>
</dbReference>
<organism evidence="7 8">
    <name type="scientific">Prymnesium parvum</name>
    <name type="common">Toxic golden alga</name>
    <dbReference type="NCBI Taxonomy" id="97485"/>
    <lineage>
        <taxon>Eukaryota</taxon>
        <taxon>Haptista</taxon>
        <taxon>Haptophyta</taxon>
        <taxon>Prymnesiophyceae</taxon>
        <taxon>Prymnesiales</taxon>
        <taxon>Prymnesiaceae</taxon>
        <taxon>Prymnesium</taxon>
    </lineage>
</organism>
<feature type="region of interest" description="Disordered" evidence="5">
    <location>
        <begin position="376"/>
        <end position="408"/>
    </location>
</feature>
<evidence type="ECO:0000259" key="6">
    <source>
        <dbReference type="SMART" id="SM00702"/>
    </source>
</evidence>
<dbReference type="InterPro" id="IPR006620">
    <property type="entry name" value="Pro_4_hyd_alph"/>
</dbReference>
<dbReference type="GO" id="GO:0071456">
    <property type="term" value="P:cellular response to hypoxia"/>
    <property type="evidence" value="ECO:0007669"/>
    <property type="project" value="TreeGrafter"/>
</dbReference>
<dbReference type="GO" id="GO:0008198">
    <property type="term" value="F:ferrous iron binding"/>
    <property type="evidence" value="ECO:0007669"/>
    <property type="project" value="TreeGrafter"/>
</dbReference>
<comment type="caution">
    <text evidence="7">The sequence shown here is derived from an EMBL/GenBank/DDBJ whole genome shotgun (WGS) entry which is preliminary data.</text>
</comment>
<comment type="cofactor">
    <cofactor evidence="1">
        <name>L-ascorbate</name>
        <dbReference type="ChEBI" id="CHEBI:38290"/>
    </cofactor>
</comment>
<proteinExistence type="predicted"/>